<feature type="transmembrane region" description="Helical" evidence="8">
    <location>
        <begin position="20"/>
        <end position="41"/>
    </location>
</feature>
<evidence type="ECO:0000256" key="6">
    <source>
        <dbReference type="ARBA" id="ARBA00023136"/>
    </source>
</evidence>
<keyword evidence="5 8" id="KW-1133">Transmembrane helix</keyword>
<dbReference type="Gene3D" id="1.20.1560.10">
    <property type="entry name" value="ABC transporter type 1, transmembrane domain"/>
    <property type="match status" value="2"/>
</dbReference>
<organism evidence="11 12">
    <name type="scientific">Brevibacterium paucivorans</name>
    <dbReference type="NCBI Taxonomy" id="170994"/>
    <lineage>
        <taxon>Bacteria</taxon>
        <taxon>Bacillati</taxon>
        <taxon>Actinomycetota</taxon>
        <taxon>Actinomycetes</taxon>
        <taxon>Micrococcales</taxon>
        <taxon>Brevibacteriaceae</taxon>
        <taxon>Brevibacterium</taxon>
    </lineage>
</organism>
<dbReference type="Gene3D" id="3.40.50.300">
    <property type="entry name" value="P-loop containing nucleotide triphosphate hydrolases"/>
    <property type="match status" value="2"/>
</dbReference>
<dbReference type="Pfam" id="PF00005">
    <property type="entry name" value="ABC_tran"/>
    <property type="match status" value="2"/>
</dbReference>
<dbReference type="CDD" id="cd18584">
    <property type="entry name" value="ABC_6TM_AarD_CydD"/>
    <property type="match status" value="1"/>
</dbReference>
<keyword evidence="6 8" id="KW-0472">Membrane</keyword>
<dbReference type="SUPFAM" id="SSF90123">
    <property type="entry name" value="ABC transporter transmembrane region"/>
    <property type="match status" value="2"/>
</dbReference>
<dbReference type="SUPFAM" id="SSF52540">
    <property type="entry name" value="P-loop containing nucleoside triphosphate hydrolases"/>
    <property type="match status" value="2"/>
</dbReference>
<evidence type="ECO:0000256" key="5">
    <source>
        <dbReference type="ARBA" id="ARBA00022989"/>
    </source>
</evidence>
<dbReference type="NCBIfam" id="TIGR02868">
    <property type="entry name" value="CydC"/>
    <property type="match status" value="1"/>
</dbReference>
<reference evidence="11 12" key="1">
    <citation type="submission" date="2021-01" db="EMBL/GenBank/DDBJ databases">
        <title>Sequencing the genomes of 1000 actinobacteria strains.</title>
        <authorList>
            <person name="Klenk H.-P."/>
        </authorList>
    </citation>
    <scope>NUCLEOTIDE SEQUENCE [LARGE SCALE GENOMIC DNA]</scope>
    <source>
        <strain evidence="11 12">DSM 13657</strain>
    </source>
</reference>
<dbReference type="PROSITE" id="PS00211">
    <property type="entry name" value="ABC_TRANSPORTER_1"/>
    <property type="match status" value="2"/>
</dbReference>
<feature type="transmembrane region" description="Helical" evidence="8">
    <location>
        <begin position="126"/>
        <end position="146"/>
    </location>
</feature>
<dbReference type="InterPro" id="IPR036640">
    <property type="entry name" value="ABC1_TM_sf"/>
</dbReference>
<dbReference type="PANTHER" id="PTHR24221:SF590">
    <property type="entry name" value="COMPONENT LINKED WITH THE ASSEMBLY OF CYTOCHROME' TRANSPORT TRANSMEMBRANE ATP-BINDING PROTEIN ABC TRANSPORTER CYDD-RELATED"/>
    <property type="match status" value="1"/>
</dbReference>
<keyword evidence="2 8" id="KW-0812">Transmembrane</keyword>
<feature type="transmembrane region" description="Helical" evidence="8">
    <location>
        <begin position="706"/>
        <end position="726"/>
    </location>
</feature>
<evidence type="ECO:0000313" key="11">
    <source>
        <dbReference type="EMBL" id="MBM7817255.1"/>
    </source>
</evidence>
<evidence type="ECO:0000256" key="8">
    <source>
        <dbReference type="SAM" id="Phobius"/>
    </source>
</evidence>
<dbReference type="Proteomes" id="UP000809290">
    <property type="component" value="Unassembled WGS sequence"/>
</dbReference>
<comment type="caution">
    <text evidence="11">The sequence shown here is derived from an EMBL/GenBank/DDBJ whole genome shotgun (WGS) entry which is preliminary data.</text>
</comment>
<dbReference type="Pfam" id="PF00664">
    <property type="entry name" value="ABC_membrane"/>
    <property type="match status" value="1"/>
</dbReference>
<dbReference type="EMBL" id="JAFBCP010000001">
    <property type="protein sequence ID" value="MBM7817255.1"/>
    <property type="molecule type" value="Genomic_DNA"/>
</dbReference>
<feature type="domain" description="ABC transmembrane type-1" evidence="10">
    <location>
        <begin position="565"/>
        <end position="828"/>
    </location>
</feature>
<dbReference type="PANTHER" id="PTHR24221">
    <property type="entry name" value="ATP-BINDING CASSETTE SUB-FAMILY B"/>
    <property type="match status" value="1"/>
</dbReference>
<name>A0ABS2SND5_9MICO</name>
<feature type="transmembrane region" description="Helical" evidence="8">
    <location>
        <begin position="235"/>
        <end position="260"/>
    </location>
</feature>
<gene>
    <name evidence="11" type="ORF">JOE56_001949</name>
</gene>
<evidence type="ECO:0000256" key="2">
    <source>
        <dbReference type="ARBA" id="ARBA00022692"/>
    </source>
</evidence>
<dbReference type="CDD" id="cd03228">
    <property type="entry name" value="ABCC_MRP_Like"/>
    <property type="match status" value="1"/>
</dbReference>
<feature type="transmembrane region" description="Helical" evidence="8">
    <location>
        <begin position="683"/>
        <end position="700"/>
    </location>
</feature>
<keyword evidence="4 11" id="KW-0067">ATP-binding</keyword>
<feature type="transmembrane region" description="Helical" evidence="8">
    <location>
        <begin position="782"/>
        <end position="809"/>
    </location>
</feature>
<feature type="domain" description="ABC transporter" evidence="9">
    <location>
        <begin position="879"/>
        <end position="1088"/>
    </location>
</feature>
<accession>A0ABS2SND5</accession>
<dbReference type="PROSITE" id="PS50893">
    <property type="entry name" value="ABC_TRANSPORTER_2"/>
    <property type="match status" value="2"/>
</dbReference>
<feature type="transmembrane region" description="Helical" evidence="8">
    <location>
        <begin position="598"/>
        <end position="621"/>
    </location>
</feature>
<dbReference type="SMART" id="SM00382">
    <property type="entry name" value="AAA"/>
    <property type="match status" value="2"/>
</dbReference>
<dbReference type="GO" id="GO:0005524">
    <property type="term" value="F:ATP binding"/>
    <property type="evidence" value="ECO:0007669"/>
    <property type="project" value="UniProtKB-KW"/>
</dbReference>
<keyword evidence="3" id="KW-0547">Nucleotide-binding</keyword>
<dbReference type="InterPro" id="IPR017871">
    <property type="entry name" value="ABC_transporter-like_CS"/>
</dbReference>
<feature type="transmembrane region" description="Helical" evidence="8">
    <location>
        <begin position="153"/>
        <end position="173"/>
    </location>
</feature>
<evidence type="ECO:0000313" key="12">
    <source>
        <dbReference type="Proteomes" id="UP000809290"/>
    </source>
</evidence>
<proteinExistence type="predicted"/>
<evidence type="ECO:0000256" key="4">
    <source>
        <dbReference type="ARBA" id="ARBA00022840"/>
    </source>
</evidence>
<feature type="region of interest" description="Disordered" evidence="7">
    <location>
        <begin position="515"/>
        <end position="541"/>
    </location>
</feature>
<protein>
    <submittedName>
        <fullName evidence="11">ATP-binding cassette subfamily C protein CydCD</fullName>
    </submittedName>
</protein>
<feature type="domain" description="ABC transmembrane type-1" evidence="10">
    <location>
        <begin position="57"/>
        <end position="298"/>
    </location>
</feature>
<evidence type="ECO:0000259" key="9">
    <source>
        <dbReference type="PROSITE" id="PS50893"/>
    </source>
</evidence>
<dbReference type="InterPro" id="IPR011527">
    <property type="entry name" value="ABC1_TM_dom"/>
</dbReference>
<dbReference type="InterPro" id="IPR027417">
    <property type="entry name" value="P-loop_NTPase"/>
</dbReference>
<feature type="transmembrane region" description="Helical" evidence="8">
    <location>
        <begin position="53"/>
        <end position="73"/>
    </location>
</feature>
<evidence type="ECO:0000259" key="10">
    <source>
        <dbReference type="PROSITE" id="PS50929"/>
    </source>
</evidence>
<dbReference type="InterPro" id="IPR003593">
    <property type="entry name" value="AAA+_ATPase"/>
</dbReference>
<dbReference type="InterPro" id="IPR039421">
    <property type="entry name" value="Type_1_exporter"/>
</dbReference>
<evidence type="ECO:0000256" key="1">
    <source>
        <dbReference type="ARBA" id="ARBA00004651"/>
    </source>
</evidence>
<keyword evidence="12" id="KW-1185">Reference proteome</keyword>
<sequence>MSKSPVAIALGAPQGARALAWLGLVAVLKAVGLVLIAESCARGVVALMHNEPFTFALVLGCLGACVRGVAVWLTKAVGARASVGFKTELRSRVLARVTAGSGRDTGVSDGALSVSVTRTLDELDDYFVRVLPALLTTMCVPAIIIVRVLFADWVSAVVIVVTLPLVPLFMILIGKYTLERVSEATQSLDQLSNNLVELARGLPVLVGLGRVYAQTAALKSMSESYRTTTLQTLRVAFLSALALELIATLSVAVVAVFIGVRLVNDGLDLEAGLLALILAPECFLPLRQLGAAFHATENGMAAYERVNDVISRPVDAPVEGRPGGLAVAEVSVTYAGRPRPALSPVSADFSGLTAVTGGSGTGKSTLLGVLAGLVRSNDTCTVSGHVVGVPENIAYAGQAPRTCGETLEEEAQLYGAELTPYLQRVGLDLDPLTPPSALSPGELRRFAIARALMRIDAGAELLIVDEPTAHLDAQTAQTIRTELLNISQSIPVIAATHDPELIKLGNELRLDGTAASAEAQATPLPTQPARTSKAAPTSAGESHISTRTALRRLMNAMNVLSAKFIVSTLFAVAAVASATALSGVSAWLIVHASFQPPIMYLLVAIVGVRFFGLSRSVFTYVKQLLLHDAMLTSLTHLRERVWLGFARAGTANRTLVRGELALTRLVADVDDVRDGAPRVVQPPIVAAVIAVTATVVMALIHPLAAVLTVVCALVSLVLAPTVTLVVDGQASSARLSTRTQVLARISAFLWAREDVMVNGRAAEVVDRIREIDQRASRAELRVLWAAGVGEGVVTVVTTLNAVLMLPLLATAVGSGAVSPELLAVTVLLPLALIDCYIDSLTAVQNWPALKHSLARVPALDERGEILRDAREPIAEFDSAELDDVAARWPGMTEDVFSGVSASITPGSWTTVTGRSGSGKTTLVSVLLRFIDPVRGKYTLNGSDAVELTATQLSSVFAWCPQESHVFDSTVRNNLVIARDRDNAPTDQEIREVLARVGLEELAEVDSRIGASGAYLSGGQRQRLAVARTLLAGAQVIILDEPTAHLDEQLATSLMDDLREVLKDKAVVVVTHDHSLVRPSDRVIAVGELRRC</sequence>
<dbReference type="InterPro" id="IPR003439">
    <property type="entry name" value="ABC_transporter-like_ATP-bd"/>
</dbReference>
<evidence type="ECO:0000256" key="7">
    <source>
        <dbReference type="SAM" id="MobiDB-lite"/>
    </source>
</evidence>
<evidence type="ECO:0000256" key="3">
    <source>
        <dbReference type="ARBA" id="ARBA00022741"/>
    </source>
</evidence>
<comment type="subcellular location">
    <subcellularLocation>
        <location evidence="1">Cell membrane</location>
        <topology evidence="1">Multi-pass membrane protein</topology>
    </subcellularLocation>
</comment>
<dbReference type="RefSeq" id="WP_204515830.1">
    <property type="nucleotide sequence ID" value="NZ_JAFBCP010000001.1"/>
</dbReference>
<dbReference type="PROSITE" id="PS50929">
    <property type="entry name" value="ABC_TM1F"/>
    <property type="match status" value="2"/>
</dbReference>
<feature type="transmembrane region" description="Helical" evidence="8">
    <location>
        <begin position="564"/>
        <end position="592"/>
    </location>
</feature>
<feature type="domain" description="ABC transporter" evidence="9">
    <location>
        <begin position="325"/>
        <end position="537"/>
    </location>
</feature>
<dbReference type="InterPro" id="IPR014223">
    <property type="entry name" value="ABC_CydC/D"/>
</dbReference>